<dbReference type="VEuPathDB" id="FungiDB:D8B26_002920"/>
<dbReference type="EMBL" id="GL636488">
    <property type="protein sequence ID" value="EFW20760.1"/>
    <property type="molecule type" value="Genomic_DNA"/>
</dbReference>
<accession>E9CXT3</accession>
<dbReference type="HOGENOM" id="CLU_1098401_0_0_1"/>
<feature type="compositionally biased region" description="Low complexity" evidence="1">
    <location>
        <begin position="1"/>
        <end position="10"/>
    </location>
</feature>
<evidence type="ECO:0000313" key="3">
    <source>
        <dbReference type="Proteomes" id="UP000002497"/>
    </source>
</evidence>
<organism evidence="3">
    <name type="scientific">Coccidioides posadasii (strain RMSCC 757 / Silveira)</name>
    <name type="common">Valley fever fungus</name>
    <dbReference type="NCBI Taxonomy" id="443226"/>
    <lineage>
        <taxon>Eukaryota</taxon>
        <taxon>Fungi</taxon>
        <taxon>Dikarya</taxon>
        <taxon>Ascomycota</taxon>
        <taxon>Pezizomycotina</taxon>
        <taxon>Eurotiomycetes</taxon>
        <taxon>Eurotiomycetidae</taxon>
        <taxon>Onygenales</taxon>
        <taxon>Onygenaceae</taxon>
        <taxon>Coccidioides</taxon>
    </lineage>
</organism>
<evidence type="ECO:0000256" key="1">
    <source>
        <dbReference type="SAM" id="MobiDB-lite"/>
    </source>
</evidence>
<name>E9CXT3_COCPS</name>
<dbReference type="AlphaFoldDB" id="E9CXT3"/>
<sequence length="253" mass="27279">MSPSYSSGESPRSRRDNEEDLEGTPASVSVRIEAKPATRGRCCANSPNRDAGRTRKVSVLIGWKFVGWVNSGWAGRVAAAWEWEWDFGSVGGRKLVGASVTTSAVCGPYDLMHSATLEKRPCTNVLMYGIEKPISTCHVTGRVSLRTVRGAGWCDSCATQRPSSSDTDSPSRAMISSISPPAAQQMLGWSLVDAGQCVGPPCLIRPIVPCFPAPMLVDKIQPASATPRIGVSWFLSLRPTLVTQADKSRAIWR</sequence>
<reference evidence="3" key="2">
    <citation type="submission" date="2010-03" db="EMBL/GenBank/DDBJ databases">
        <title>The genome sequence of Coccidioides posadasii strain Silveira.</title>
        <authorList>
            <consortium name="The Broad Institute Genome Sequencing Center for Infectious Disease"/>
            <person name="Neafsey D."/>
            <person name="Orbach M."/>
            <person name="Henn M.R."/>
            <person name="Cole G.T."/>
            <person name="Galgiani J."/>
            <person name="Gardner M.J."/>
            <person name="Kirkland T.N."/>
            <person name="Taylor J.W."/>
            <person name="Young S.K."/>
            <person name="Zeng Q."/>
            <person name="Koehrsen M."/>
            <person name="Alvarado L."/>
            <person name="Berlin A."/>
            <person name="Borenstein D."/>
            <person name="Chapman S.B."/>
            <person name="Chen Z."/>
            <person name="Engels R."/>
            <person name="Freedman E."/>
            <person name="Gellesch M."/>
            <person name="Goldberg J."/>
            <person name="Griggs A."/>
            <person name="Gujja S."/>
            <person name="Heilman E."/>
            <person name="Heiman D."/>
            <person name="Howarth C."/>
            <person name="Jen D."/>
            <person name="Larson L."/>
            <person name="Mehta T."/>
            <person name="Neiman D."/>
            <person name="Park D."/>
            <person name="Pearson M."/>
            <person name="Richards J."/>
            <person name="Roberts A."/>
            <person name="Saif S."/>
            <person name="Shea T."/>
            <person name="Shenoy N."/>
            <person name="Sisk P."/>
            <person name="Stolte C."/>
            <person name="Sykes S."/>
            <person name="Walk T."/>
            <person name="White J."/>
            <person name="Yandava C."/>
            <person name="Haas B."/>
            <person name="Nusbaum C."/>
            <person name="Birren B."/>
        </authorList>
    </citation>
    <scope>NUCLEOTIDE SEQUENCE [LARGE SCALE GENOMIC DNA]</scope>
    <source>
        <strain evidence="3">RMSCC 757 / Silveira</strain>
    </source>
</reference>
<gene>
    <name evidence="2" type="ORF">CPSG_02603</name>
</gene>
<feature type="region of interest" description="Disordered" evidence="1">
    <location>
        <begin position="1"/>
        <end position="29"/>
    </location>
</feature>
<keyword evidence="3" id="KW-1185">Reference proteome</keyword>
<reference evidence="3" key="1">
    <citation type="journal article" date="2010" name="Genome Res.">
        <title>Population genomic sequencing of Coccidioides fungi reveals recent hybridization and transposon control.</title>
        <authorList>
            <person name="Neafsey D.E."/>
            <person name="Barker B.M."/>
            <person name="Sharpton T.J."/>
            <person name="Stajich J.E."/>
            <person name="Park D.J."/>
            <person name="Whiston E."/>
            <person name="Hung C.-Y."/>
            <person name="McMahan C."/>
            <person name="White J."/>
            <person name="Sykes S."/>
            <person name="Heiman D."/>
            <person name="Young S."/>
            <person name="Zeng Q."/>
            <person name="Abouelleil A."/>
            <person name="Aftuck L."/>
            <person name="Bessette D."/>
            <person name="Brown A."/>
            <person name="FitzGerald M."/>
            <person name="Lui A."/>
            <person name="Macdonald J.P."/>
            <person name="Priest M."/>
            <person name="Orbach M.J."/>
            <person name="Galgiani J.N."/>
            <person name="Kirkland T.N."/>
            <person name="Cole G.T."/>
            <person name="Birren B.W."/>
            <person name="Henn M.R."/>
            <person name="Taylor J.W."/>
            <person name="Rounsley S.D."/>
        </authorList>
    </citation>
    <scope>NUCLEOTIDE SEQUENCE [LARGE SCALE GENOMIC DNA]</scope>
    <source>
        <strain evidence="3">RMSCC 757 / Silveira</strain>
    </source>
</reference>
<protein>
    <submittedName>
        <fullName evidence="2">Uncharacterized protein</fullName>
    </submittedName>
</protein>
<proteinExistence type="predicted"/>
<dbReference type="VEuPathDB" id="FungiDB:CPSG_02603"/>
<dbReference type="Proteomes" id="UP000002497">
    <property type="component" value="Unassembled WGS sequence"/>
</dbReference>
<evidence type="ECO:0000313" key="2">
    <source>
        <dbReference type="EMBL" id="EFW20760.1"/>
    </source>
</evidence>